<evidence type="ECO:0000256" key="1">
    <source>
        <dbReference type="ARBA" id="ARBA00022630"/>
    </source>
</evidence>
<keyword evidence="3" id="KW-0560">Oxidoreductase</keyword>
<keyword evidence="4" id="KW-0503">Monooxygenase</keyword>
<evidence type="ECO:0000313" key="7">
    <source>
        <dbReference type="EMBL" id="SUZ63840.1"/>
    </source>
</evidence>
<dbReference type="InterPro" id="IPR036661">
    <property type="entry name" value="Luciferase-like_sf"/>
</dbReference>
<sequence>MVLNAFSMNCVSHIQQGMWTRADTRQVEFGSLDPWIELAKVAEKGCFDTIFLADVIGLYDNYKGNADTSFREAMQVPVNDPMLLIPAMAAVTEHLGFAFTSSILQAHPFTFARQLSTLDHLTDGRVAWNIVTSYLPNAGSNLGFDGLPGHEERYARADEYLEIIYKLLEGSWADDAVVNDRQRRMYVNPDRVRPINHRGPHYDVAGPHLSAPSLQRTPVLFQAGMSETGREFAAQHAECVFVVGSSRSGPAIAADLHQRALSYGRSDSDLMLIGGVAPIVGGTEAEALEKRDEYENDLSIEAGLAHISGNIGADLGDIDPAEPLENFRTEGVQGFVKNLLDSAPPGTRTMGDLVRSNLAGAWLVGSAEQVADELQRRFESGLDGFNLTYTVTPGTFVDFVEGVVPILQARGLVQTEYSTGSLRRKLFGSDKLPASHPAAKFRF</sequence>
<dbReference type="NCBIfam" id="TIGR03860">
    <property type="entry name" value="FMN_nitrolo"/>
    <property type="match status" value="1"/>
</dbReference>
<evidence type="ECO:0000256" key="4">
    <source>
        <dbReference type="ARBA" id="ARBA00023033"/>
    </source>
</evidence>
<evidence type="ECO:0000256" key="5">
    <source>
        <dbReference type="ARBA" id="ARBA00033748"/>
    </source>
</evidence>
<dbReference type="PANTHER" id="PTHR30011:SF16">
    <property type="entry name" value="C2H2 FINGER DOMAIN TRANSCRIPTION FACTOR (EUROFUNG)-RELATED"/>
    <property type="match status" value="1"/>
</dbReference>
<dbReference type="GO" id="GO:0004497">
    <property type="term" value="F:monooxygenase activity"/>
    <property type="evidence" value="ECO:0007669"/>
    <property type="project" value="UniProtKB-KW"/>
</dbReference>
<dbReference type="SUPFAM" id="SSF51679">
    <property type="entry name" value="Bacterial luciferase-like"/>
    <property type="match status" value="1"/>
</dbReference>
<dbReference type="PANTHER" id="PTHR30011">
    <property type="entry name" value="ALKANESULFONATE MONOOXYGENASE-RELATED"/>
    <property type="match status" value="1"/>
</dbReference>
<keyword evidence="1" id="KW-0285">Flavoprotein</keyword>
<comment type="similarity">
    <text evidence="5">Belongs to the NtaA/SnaA/DszA monooxygenase family.</text>
</comment>
<evidence type="ECO:0000259" key="6">
    <source>
        <dbReference type="Pfam" id="PF00296"/>
    </source>
</evidence>
<gene>
    <name evidence="7" type="ORF">METZ01_LOCUS16694</name>
</gene>
<reference evidence="7" key="1">
    <citation type="submission" date="2018-05" db="EMBL/GenBank/DDBJ databases">
        <authorList>
            <person name="Lanie J.A."/>
            <person name="Ng W.-L."/>
            <person name="Kazmierczak K.M."/>
            <person name="Andrzejewski T.M."/>
            <person name="Davidsen T.M."/>
            <person name="Wayne K.J."/>
            <person name="Tettelin H."/>
            <person name="Glass J.I."/>
            <person name="Rusch D."/>
            <person name="Podicherti R."/>
            <person name="Tsui H.-C.T."/>
            <person name="Winkler M.E."/>
        </authorList>
    </citation>
    <scope>NUCLEOTIDE SEQUENCE</scope>
</reference>
<evidence type="ECO:0000256" key="2">
    <source>
        <dbReference type="ARBA" id="ARBA00022643"/>
    </source>
</evidence>
<evidence type="ECO:0000256" key="3">
    <source>
        <dbReference type="ARBA" id="ARBA00023002"/>
    </source>
</evidence>
<accession>A0A381PA55</accession>
<dbReference type="EMBL" id="UINC01000927">
    <property type="protein sequence ID" value="SUZ63840.1"/>
    <property type="molecule type" value="Genomic_DNA"/>
</dbReference>
<organism evidence="7">
    <name type="scientific">marine metagenome</name>
    <dbReference type="NCBI Taxonomy" id="408172"/>
    <lineage>
        <taxon>unclassified sequences</taxon>
        <taxon>metagenomes</taxon>
        <taxon>ecological metagenomes</taxon>
    </lineage>
</organism>
<keyword evidence="2" id="KW-0288">FMN</keyword>
<dbReference type="Pfam" id="PF00296">
    <property type="entry name" value="Bac_luciferase"/>
    <property type="match status" value="1"/>
</dbReference>
<dbReference type="InterPro" id="IPR011251">
    <property type="entry name" value="Luciferase-like_dom"/>
</dbReference>
<protein>
    <recommendedName>
        <fullName evidence="6">Luciferase-like domain-containing protein</fullName>
    </recommendedName>
</protein>
<dbReference type="AlphaFoldDB" id="A0A381PA55"/>
<feature type="domain" description="Luciferase-like" evidence="6">
    <location>
        <begin position="22"/>
        <end position="383"/>
    </location>
</feature>
<name>A0A381PA55_9ZZZZ</name>
<dbReference type="PIRSF" id="PIRSF000337">
    <property type="entry name" value="NTA_MOA"/>
    <property type="match status" value="1"/>
</dbReference>
<dbReference type="InterPro" id="IPR051260">
    <property type="entry name" value="Diverse_substr_monoxygenases"/>
</dbReference>
<dbReference type="GO" id="GO:0016705">
    <property type="term" value="F:oxidoreductase activity, acting on paired donors, with incorporation or reduction of molecular oxygen"/>
    <property type="evidence" value="ECO:0007669"/>
    <property type="project" value="InterPro"/>
</dbReference>
<proteinExistence type="inferred from homology"/>
<dbReference type="InterPro" id="IPR016215">
    <property type="entry name" value="NTA_MOA"/>
</dbReference>
<dbReference type="Gene3D" id="3.20.20.30">
    <property type="entry name" value="Luciferase-like domain"/>
    <property type="match status" value="1"/>
</dbReference>